<dbReference type="EMBL" id="JAVIDA010000029">
    <property type="protein sequence ID" value="MDQ9072945.1"/>
    <property type="molecule type" value="Genomic_DNA"/>
</dbReference>
<dbReference type="InterPro" id="IPR010221">
    <property type="entry name" value="VCBS_dom"/>
</dbReference>
<feature type="domain" description="Bacterial Ig-like" evidence="3">
    <location>
        <begin position="652"/>
        <end position="732"/>
    </location>
</feature>
<proteinExistence type="predicted"/>
<evidence type="ECO:0000256" key="1">
    <source>
        <dbReference type="SAM" id="MobiDB-lite"/>
    </source>
</evidence>
<dbReference type="Pfam" id="PF17963">
    <property type="entry name" value="Big_9"/>
    <property type="match status" value="1"/>
</dbReference>
<evidence type="ECO:0000313" key="4">
    <source>
        <dbReference type="EMBL" id="MDQ9072945.1"/>
    </source>
</evidence>
<dbReference type="NCBIfam" id="NF045619">
    <property type="entry name" value="adhes_GNV_Cterm"/>
    <property type="match status" value="1"/>
</dbReference>
<dbReference type="Gene3D" id="2.60.40.10">
    <property type="entry name" value="Immunoglobulins"/>
    <property type="match status" value="8"/>
</dbReference>
<evidence type="ECO:0000259" key="2">
    <source>
        <dbReference type="Pfam" id="PF17936"/>
    </source>
</evidence>
<name>A0AAW8JKX9_9GAMM</name>
<feature type="domain" description="Bacterial Ig" evidence="2">
    <location>
        <begin position="122"/>
        <end position="196"/>
    </location>
</feature>
<dbReference type="Pfam" id="PF19077">
    <property type="entry name" value="Big_13"/>
    <property type="match status" value="3"/>
</dbReference>
<feature type="region of interest" description="Disordered" evidence="1">
    <location>
        <begin position="1"/>
        <end position="59"/>
    </location>
</feature>
<feature type="non-terminal residue" evidence="4">
    <location>
        <position position="1"/>
    </location>
</feature>
<feature type="domain" description="Bacterial Ig" evidence="2">
    <location>
        <begin position="41"/>
        <end position="113"/>
    </location>
</feature>
<dbReference type="InterPro" id="IPR055014">
    <property type="entry name" value="BapA_Bap-like_C"/>
</dbReference>
<feature type="region of interest" description="Disordered" evidence="1">
    <location>
        <begin position="425"/>
        <end position="460"/>
    </location>
</feature>
<dbReference type="NCBIfam" id="TIGR01965">
    <property type="entry name" value="VCBS_repeat"/>
    <property type="match status" value="2"/>
</dbReference>
<feature type="domain" description="Bacterial Ig" evidence="2">
    <location>
        <begin position="203"/>
        <end position="275"/>
    </location>
</feature>
<dbReference type="NCBIfam" id="TIGR03661">
    <property type="entry name" value="T1SS_VCA0849"/>
    <property type="match status" value="1"/>
</dbReference>
<dbReference type="NCBIfam" id="NF033510">
    <property type="entry name" value="Ca_tandemer"/>
    <property type="match status" value="7"/>
</dbReference>
<gene>
    <name evidence="4" type="ORF">RFH51_15940</name>
</gene>
<protein>
    <submittedName>
        <fullName evidence="4">Ig-like domain-containing protein</fullName>
    </submittedName>
</protein>
<accession>A0AAW8JKX9</accession>
<sequence length="1717" mass="176380">KWSIQPNPLEEGEVGKIEAVDPAGNGSGQAELIGGDQTPPPAPQVTENNGNGLAGTGEAGDTIIVTDKDNNTFTAIVDSNGKWSIQPNPLEEGEVGKIEAVDPAGNGSGQAELIGGDQTPPPTPQVTENNGTGLAGTGEAGDTIIVTDKDNNTFTAIVDSNGKWSIQPNPLEEGEVGKIEAVDPAGNGSGQAELTGGDQTPPPAPQVTENNGTGLAGTGEAGDTIIVTDKDNNTFTAIVDSNGKWSIQPNPLEEGEVGKIEAVDPAGNGSGQAELIGGDQTPPVVTLDPLAPTNDTTPSISGTAEAGSTVTVVIKDGANTVTVTAVANSQGKWSVDSPVLSEGSHDISVTAKDPAGNSSVNPAEGTVVIDTTAPVVTLDPLAPTNDTTPSISGTAEAGSTVTVVIKDGANTVTVTAVANSQGKWSVDSPVLSEGSHDVSVTAKDPAGNSSVNPAEGTVVIDTTPPTGLIVSFEEDTGLAGDGITSNGTINVTGVEDDANWSYSTDGGLSWTPGTGGSFELDEGTYQDVQVKQQDAAGNEEIVDFGKVVIDKTAPTGLSAQLADDTGFSNSDGITQNGLVNVTGIEEGATWSYSLNGGQSWIKGEGTSFTVPAGTSNVVIKQTDAAGNTSDLVSLGNITVDTTKPVLTITSPSLTNDVTPTITGTAEANATVTVIIASSSNNTFTATVNADSNGVWTYTSPELTANTTYTLYATQTDAAGNLGSTSSALNIDTLPPSFITAEVSPNGSIINGKVSEGNAVVKIYAADGTTLLGTANTDAQGNFTYPLSPALKNGEQLKLTATDQAGNTSGQTTITAPVISSEIISAADNNDVLALDITPTESSQTLSKSTSITVLQVGLGAVLGADVLADLAVKPPLTIDVAENTQRQVTLKGVTGGVELLSTFDLYVYKYDETSGQWKQQKVYSDWIKAYLLGGSSEATTLLLDEGKYMFILGNSFGINVLSGYTLSTVADTLFDYNVPLGVSGESEGNVITDYDPKNGVDDVPAGSLVTEVKWTDSQGQEQTATVSATGETEIVGLYGTLYIQASGEYRYVVSPNFTGPLGVKDSFTYTVTSPSNGQVSANLTIELDNGAANVVVGDINNTVVLDITPSHPTSTKIPDLTTVSVLGTALLDPILGADALSASGIMSFTVGDNEVRSLSFKAYASAVLSLATSFDLVVYKLDPISNQYVQYNYIKDWFDLPISILGIGTYSPETTLDFTSGSYKVAIASSTAVSLLGGSNLKVTADVTTDYAHPTSVSGQVSGDATADDTDTVVRIGGQDVTSGTVTTILGKYGTLSINADGTYTYVVNTSLSPLPYGAVESFSYVVQDSTGKNTVTTLNIKIDSVKAIDDVNSDLSTTVNQVDAISATVSTVLGKTTLTTTTFTIDENTVNNAKLTIKSGSTLNNQQITYTIVDANGNFVKAIGTTGASGNPSFSDLDISSALSGLAAGTYAIKATIAHTSGLLDGSLSSITLTGTSTHLTEFTSTPTTVAGNLFTNDEGSSTITGVTFGNLILNKNGDTASITIQGEYGTLTVNKDGSYSYKANANVYGTETFDYSVTSSVGTENHVSLVINVGQNVTATSYGDTYTTNSVGNDTFTMGSGSDKLIYSLLNSTDATGGNGHDTWTDFHVGVAGSDVNADVIDVSSLLSGQSVNSLNVKSYLSVDYDAEKHTATISIDRDGAGNTYQSTELLVLTNQNTTVTIDDLLNNGQLKYIV</sequence>
<dbReference type="Pfam" id="PF17936">
    <property type="entry name" value="Big_6"/>
    <property type="match status" value="4"/>
</dbReference>
<evidence type="ECO:0000259" key="3">
    <source>
        <dbReference type="Pfam" id="PF19077"/>
    </source>
</evidence>
<dbReference type="InterPro" id="IPR044016">
    <property type="entry name" value="Big_13"/>
</dbReference>
<comment type="caution">
    <text evidence="4">The sequence shown here is derived from an EMBL/GenBank/DDBJ whole genome shotgun (WGS) entry which is preliminary data.</text>
</comment>
<dbReference type="InterPro" id="IPR019960">
    <property type="entry name" value="T1SS_VCA0849"/>
</dbReference>
<feature type="domain" description="Bacterial Ig-like" evidence="3">
    <location>
        <begin position="384"/>
        <end position="462"/>
    </location>
</feature>
<dbReference type="InterPro" id="IPR041498">
    <property type="entry name" value="Big_6"/>
</dbReference>
<dbReference type="Proteomes" id="UP001243195">
    <property type="component" value="Unassembled WGS sequence"/>
</dbReference>
<feature type="domain" description="Bacterial Ig-like" evidence="3">
    <location>
        <begin position="293"/>
        <end position="371"/>
    </location>
</feature>
<evidence type="ECO:0000313" key="5">
    <source>
        <dbReference type="Proteomes" id="UP001243195"/>
    </source>
</evidence>
<feature type="region of interest" description="Disordered" evidence="1">
    <location>
        <begin position="183"/>
        <end position="220"/>
    </location>
</feature>
<dbReference type="RefSeq" id="WP_308957097.1">
    <property type="nucleotide sequence ID" value="NZ_JAVICY010000032.1"/>
</dbReference>
<dbReference type="InterPro" id="IPR013783">
    <property type="entry name" value="Ig-like_fold"/>
</dbReference>
<reference evidence="4" key="1">
    <citation type="submission" date="2023-08" db="EMBL/GenBank/DDBJ databases">
        <title>Emergence of clinically-relevant ST2 carbapenem-resistant Acinetobacter baumannii strains in hospital sewages in Zhejiang, East of China.</title>
        <authorList>
            <person name="Kaichao C."/>
            <person name="Zhang R."/>
        </authorList>
    </citation>
    <scope>NUCLEOTIDE SEQUENCE</scope>
    <source>
        <strain evidence="4">M-SY-60</strain>
    </source>
</reference>
<feature type="domain" description="Bacterial Ig" evidence="2">
    <location>
        <begin position="740"/>
        <end position="816"/>
    </location>
</feature>
<organism evidence="4 5">
    <name type="scientific">Acinetobacter gerneri</name>
    <dbReference type="NCBI Taxonomy" id="202952"/>
    <lineage>
        <taxon>Bacteria</taxon>
        <taxon>Pseudomonadati</taxon>
        <taxon>Pseudomonadota</taxon>
        <taxon>Gammaproteobacteria</taxon>
        <taxon>Moraxellales</taxon>
        <taxon>Moraxellaceae</taxon>
        <taxon>Acinetobacter</taxon>
    </lineage>
</organism>